<dbReference type="Gene3D" id="3.30.1310.10">
    <property type="entry name" value="Nucleoid-associated protein YbaB-like domain"/>
    <property type="match status" value="1"/>
</dbReference>
<reference evidence="1 2" key="1">
    <citation type="submission" date="2019-03" db="EMBL/GenBank/DDBJ databases">
        <title>Draft genome sequences of novel Actinobacteria.</title>
        <authorList>
            <person name="Sahin N."/>
            <person name="Ay H."/>
            <person name="Saygin H."/>
        </authorList>
    </citation>
    <scope>NUCLEOTIDE SEQUENCE [LARGE SCALE GENOMIC DNA]</scope>
    <source>
        <strain evidence="1 2">6K102</strain>
    </source>
</reference>
<dbReference type="Pfam" id="PF02575">
    <property type="entry name" value="YbaB_DNA_bd"/>
    <property type="match status" value="1"/>
</dbReference>
<dbReference type="InterPro" id="IPR036894">
    <property type="entry name" value="YbaB-like_sf"/>
</dbReference>
<comment type="caution">
    <text evidence="1">The sequence shown here is derived from an EMBL/GenBank/DDBJ whole genome shotgun (WGS) entry which is preliminary data.</text>
</comment>
<dbReference type="AlphaFoldDB" id="A0A4R5FTR7"/>
<evidence type="ECO:0000313" key="2">
    <source>
        <dbReference type="Proteomes" id="UP000295136"/>
    </source>
</evidence>
<dbReference type="GO" id="GO:0003677">
    <property type="term" value="F:DNA binding"/>
    <property type="evidence" value="ECO:0007669"/>
    <property type="project" value="UniProtKB-KW"/>
</dbReference>
<name>A0A4R5FTR7_9ACTN</name>
<evidence type="ECO:0000313" key="1">
    <source>
        <dbReference type="EMBL" id="TDE57177.1"/>
    </source>
</evidence>
<protein>
    <submittedName>
        <fullName evidence="1">YbaB/EbfC family DNA-binding protein</fullName>
    </submittedName>
</protein>
<keyword evidence="2" id="KW-1185">Reference proteome</keyword>
<keyword evidence="1" id="KW-0238">DNA-binding</keyword>
<dbReference type="Proteomes" id="UP000295136">
    <property type="component" value="Unassembled WGS sequence"/>
</dbReference>
<gene>
    <name evidence="1" type="ORF">E1295_08595</name>
</gene>
<dbReference type="InterPro" id="IPR004401">
    <property type="entry name" value="YbaB/EbfC"/>
</dbReference>
<sequence>MNEGRSFDPELDRLVAEFREDAEPLSDVIGQIDKIEGEAASAGGKVVVRVAPSGELLGVRIDPRAMRMGSEEMAEAIMDAARQAMMDAGRRAMQVAKPYLDLE</sequence>
<dbReference type="EMBL" id="SMLD01000015">
    <property type="protein sequence ID" value="TDE57177.1"/>
    <property type="molecule type" value="Genomic_DNA"/>
</dbReference>
<organism evidence="1 2">
    <name type="scientific">Nonomuraea mesophila</name>
    <dbReference type="NCBI Taxonomy" id="2530382"/>
    <lineage>
        <taxon>Bacteria</taxon>
        <taxon>Bacillati</taxon>
        <taxon>Actinomycetota</taxon>
        <taxon>Actinomycetes</taxon>
        <taxon>Streptosporangiales</taxon>
        <taxon>Streptosporangiaceae</taxon>
        <taxon>Nonomuraea</taxon>
    </lineage>
</organism>
<dbReference type="RefSeq" id="WP_132629342.1">
    <property type="nucleotide sequence ID" value="NZ_SMLD01000015.1"/>
</dbReference>
<dbReference type="SUPFAM" id="SSF82607">
    <property type="entry name" value="YbaB-like"/>
    <property type="match status" value="1"/>
</dbReference>
<proteinExistence type="predicted"/>
<accession>A0A4R5FTR7</accession>